<dbReference type="SMART" id="SM00448">
    <property type="entry name" value="REC"/>
    <property type="match status" value="1"/>
</dbReference>
<reference evidence="6 7" key="1">
    <citation type="submission" date="2020-02" db="EMBL/GenBank/DDBJ databases">
        <title>Partial ammonium oxidation to N2 by heterotrophic bacteria.</title>
        <authorList>
            <person name="Wu M."/>
        </authorList>
    </citation>
    <scope>NUCLEOTIDE SEQUENCE [LARGE SCALE GENOMIC DNA]</scope>
    <source>
        <strain evidence="6 7">HO-1</strain>
    </source>
</reference>
<dbReference type="Pfam" id="PF00072">
    <property type="entry name" value="Response_reg"/>
    <property type="match status" value="1"/>
</dbReference>
<keyword evidence="2" id="KW-0597">Phosphoprotein</keyword>
<gene>
    <name evidence="6" type="ORF">FE795_06715</name>
</gene>
<dbReference type="Gene3D" id="1.10.10.10">
    <property type="entry name" value="Winged helix-like DNA-binding domain superfamily/Winged helix DNA-binding domain"/>
    <property type="match status" value="1"/>
</dbReference>
<dbReference type="SUPFAM" id="SSF52172">
    <property type="entry name" value="CheY-like"/>
    <property type="match status" value="1"/>
</dbReference>
<name>A0ABX8SSQ8_9BURK</name>
<sequence length="235" mass="26429">MNKAQILIVEDESNIRRFVRIALEQEGMAVIEASTLAQARMDAATRRPDLMIVDLGLPDGDGKDLIRDLRGWVYSPILVLSARDREEEKVAALNAGADDYLAKPFGVPELLARIRALLRRSQLVPNVQVASSRVRFGGVQVDLASHEVTRDGQAVHLTPIEFRLLTALIRGHGKVLTHQHLLHETWGPAYSDRPHYLRVYMMQLRQKLEQDAAQPKYLLTELQVGYRLAGLEVQA</sequence>
<protein>
    <submittedName>
        <fullName evidence="6">Response regulator</fullName>
    </submittedName>
</protein>
<dbReference type="PANTHER" id="PTHR48111">
    <property type="entry name" value="REGULATOR OF RPOS"/>
    <property type="match status" value="1"/>
</dbReference>
<evidence type="ECO:0000256" key="2">
    <source>
        <dbReference type="PROSITE-ProRule" id="PRU00169"/>
    </source>
</evidence>
<dbReference type="Gene3D" id="6.10.250.690">
    <property type="match status" value="1"/>
</dbReference>
<dbReference type="PROSITE" id="PS51755">
    <property type="entry name" value="OMPR_PHOB"/>
    <property type="match status" value="1"/>
</dbReference>
<accession>A0ABX8SSQ8</accession>
<dbReference type="Gene3D" id="3.40.50.2300">
    <property type="match status" value="1"/>
</dbReference>
<dbReference type="Pfam" id="PF00486">
    <property type="entry name" value="Trans_reg_C"/>
    <property type="match status" value="1"/>
</dbReference>
<organism evidence="6 7">
    <name type="scientific">Alcaligenes ammonioxydans</name>
    <dbReference type="NCBI Taxonomy" id="2582914"/>
    <lineage>
        <taxon>Bacteria</taxon>
        <taxon>Pseudomonadati</taxon>
        <taxon>Pseudomonadota</taxon>
        <taxon>Betaproteobacteria</taxon>
        <taxon>Burkholderiales</taxon>
        <taxon>Alcaligenaceae</taxon>
        <taxon>Alcaligenes</taxon>
    </lineage>
</organism>
<dbReference type="CDD" id="cd17620">
    <property type="entry name" value="REC_OmpR_KdpE-like"/>
    <property type="match status" value="1"/>
</dbReference>
<dbReference type="InterPro" id="IPR001867">
    <property type="entry name" value="OmpR/PhoB-type_DNA-bd"/>
</dbReference>
<evidence type="ECO:0000256" key="3">
    <source>
        <dbReference type="PROSITE-ProRule" id="PRU01091"/>
    </source>
</evidence>
<feature type="DNA-binding region" description="OmpR/PhoB-type" evidence="3">
    <location>
        <begin position="131"/>
        <end position="230"/>
    </location>
</feature>
<feature type="domain" description="OmpR/PhoB-type" evidence="5">
    <location>
        <begin position="131"/>
        <end position="230"/>
    </location>
</feature>
<dbReference type="EMBL" id="CP049362">
    <property type="protein sequence ID" value="QXX78734.1"/>
    <property type="molecule type" value="Genomic_DNA"/>
</dbReference>
<dbReference type="InterPro" id="IPR039420">
    <property type="entry name" value="WalR-like"/>
</dbReference>
<feature type="domain" description="Response regulatory" evidence="4">
    <location>
        <begin position="5"/>
        <end position="118"/>
    </location>
</feature>
<evidence type="ECO:0000256" key="1">
    <source>
        <dbReference type="ARBA" id="ARBA00023125"/>
    </source>
</evidence>
<dbReference type="InterPro" id="IPR001789">
    <property type="entry name" value="Sig_transdc_resp-reg_receiver"/>
</dbReference>
<evidence type="ECO:0000259" key="4">
    <source>
        <dbReference type="PROSITE" id="PS50110"/>
    </source>
</evidence>
<dbReference type="InterPro" id="IPR011006">
    <property type="entry name" value="CheY-like_superfamily"/>
</dbReference>
<keyword evidence="7" id="KW-1185">Reference proteome</keyword>
<keyword evidence="1 3" id="KW-0238">DNA-binding</keyword>
<feature type="modified residue" description="4-aspartylphosphate" evidence="2">
    <location>
        <position position="54"/>
    </location>
</feature>
<dbReference type="PROSITE" id="PS50110">
    <property type="entry name" value="RESPONSE_REGULATORY"/>
    <property type="match status" value="1"/>
</dbReference>
<dbReference type="RefSeq" id="WP_003801516.1">
    <property type="nucleotide sequence ID" value="NZ_CP049362.1"/>
</dbReference>
<evidence type="ECO:0000259" key="5">
    <source>
        <dbReference type="PROSITE" id="PS51755"/>
    </source>
</evidence>
<evidence type="ECO:0000313" key="6">
    <source>
        <dbReference type="EMBL" id="QXX78734.1"/>
    </source>
</evidence>
<dbReference type="CDD" id="cd00383">
    <property type="entry name" value="trans_reg_C"/>
    <property type="match status" value="1"/>
</dbReference>
<dbReference type="PANTHER" id="PTHR48111:SF50">
    <property type="entry name" value="KDP OPERON TRANSCRIPTIONAL REGULATORY PROTEIN KDPE"/>
    <property type="match status" value="1"/>
</dbReference>
<dbReference type="SMART" id="SM00862">
    <property type="entry name" value="Trans_reg_C"/>
    <property type="match status" value="1"/>
</dbReference>
<dbReference type="InterPro" id="IPR036388">
    <property type="entry name" value="WH-like_DNA-bd_sf"/>
</dbReference>
<dbReference type="Proteomes" id="UP000826050">
    <property type="component" value="Chromosome"/>
</dbReference>
<evidence type="ECO:0000313" key="7">
    <source>
        <dbReference type="Proteomes" id="UP000826050"/>
    </source>
</evidence>
<proteinExistence type="predicted"/>